<sequence>MSLYRWKSFFEDEDRPEKPRRYGVTEIRGPHYSLLTQSAIQDILESHAQFVDGLKFSGGSHSLMSKNIIKKVTEIAHKHDVYVSTGDWAEHLLRQGPSGFKDYVEECKNLGFDTIELNVGSLKVPEEALLRFVHLIKNVGLRAKPQFALKFDKADLPPLSRAFCMPVLPEALLSVEGIGDFQFLVRTHDGCINLVVDMIMVMARGADKVEKVRNDMKCALIARVGASGTNVETTTDRTDGWFFEEYLNRVGMRVDASLCLRSSVGDIIFMGSDLYPGCTIGLVTKMYHDLRRLFWWPGMKADAGAYARACHVCQEFRPSTETTGLLQPTTHSAKEMGACYDGLC</sequence>
<evidence type="ECO:0000313" key="4">
    <source>
        <dbReference type="Proteomes" id="UP001417504"/>
    </source>
</evidence>
<proteinExistence type="inferred from homology"/>
<dbReference type="Proteomes" id="UP001417504">
    <property type="component" value="Unassembled WGS sequence"/>
</dbReference>
<dbReference type="InterPro" id="IPR041588">
    <property type="entry name" value="Integrase_H2C2"/>
</dbReference>
<dbReference type="InterPro" id="IPR036112">
    <property type="entry name" value="ComA_synth_sf"/>
</dbReference>
<dbReference type="Gene3D" id="1.10.340.70">
    <property type="match status" value="1"/>
</dbReference>
<dbReference type="InterPro" id="IPR013785">
    <property type="entry name" value="Aldolase_TIM"/>
</dbReference>
<keyword evidence="4" id="KW-1185">Reference proteome</keyword>
<gene>
    <name evidence="3" type="ORF">Sjap_025356</name>
</gene>
<evidence type="ECO:0000259" key="2">
    <source>
        <dbReference type="Pfam" id="PF17921"/>
    </source>
</evidence>
<dbReference type="AlphaFoldDB" id="A0AAP0HJI1"/>
<dbReference type="SUPFAM" id="SSF102110">
    <property type="entry name" value="(2r)-phospho-3-sulfolactate synthase ComA"/>
    <property type="match status" value="1"/>
</dbReference>
<dbReference type="Gene3D" id="3.20.20.70">
    <property type="entry name" value="Aldolase class I"/>
    <property type="match status" value="1"/>
</dbReference>
<name>A0AAP0HJI1_9MAGN</name>
<accession>A0AAP0HJI1</accession>
<dbReference type="EMBL" id="JBBNAE010000011">
    <property type="protein sequence ID" value="KAK9084945.1"/>
    <property type="molecule type" value="Genomic_DNA"/>
</dbReference>
<protein>
    <recommendedName>
        <fullName evidence="2">Integrase zinc-binding domain-containing protein</fullName>
    </recommendedName>
</protein>
<evidence type="ECO:0000256" key="1">
    <source>
        <dbReference type="ARBA" id="ARBA00010424"/>
    </source>
</evidence>
<dbReference type="PANTHER" id="PTHR48413:SF1">
    <property type="entry name" value="PROTEIN HEAT-STRESS-ASSOCIATED 32"/>
    <property type="match status" value="1"/>
</dbReference>
<comment type="similarity">
    <text evidence="1">Belongs to the phosphosulfolactate synthase family.</text>
</comment>
<dbReference type="Pfam" id="PF02679">
    <property type="entry name" value="ComA"/>
    <property type="match status" value="1"/>
</dbReference>
<dbReference type="PANTHER" id="PTHR48413">
    <property type="match status" value="1"/>
</dbReference>
<reference evidence="3 4" key="1">
    <citation type="submission" date="2024-01" db="EMBL/GenBank/DDBJ databases">
        <title>Genome assemblies of Stephania.</title>
        <authorList>
            <person name="Yang L."/>
        </authorList>
    </citation>
    <scope>NUCLEOTIDE SEQUENCE [LARGE SCALE GENOMIC DNA]</scope>
    <source>
        <strain evidence="3">QJT</strain>
        <tissue evidence="3">Leaf</tissue>
    </source>
</reference>
<dbReference type="InterPro" id="IPR003830">
    <property type="entry name" value="ComA_synth"/>
</dbReference>
<evidence type="ECO:0000313" key="3">
    <source>
        <dbReference type="EMBL" id="KAK9084945.1"/>
    </source>
</evidence>
<organism evidence="3 4">
    <name type="scientific">Stephania japonica</name>
    <dbReference type="NCBI Taxonomy" id="461633"/>
    <lineage>
        <taxon>Eukaryota</taxon>
        <taxon>Viridiplantae</taxon>
        <taxon>Streptophyta</taxon>
        <taxon>Embryophyta</taxon>
        <taxon>Tracheophyta</taxon>
        <taxon>Spermatophyta</taxon>
        <taxon>Magnoliopsida</taxon>
        <taxon>Ranunculales</taxon>
        <taxon>Menispermaceae</taxon>
        <taxon>Menispermoideae</taxon>
        <taxon>Cissampelideae</taxon>
        <taxon>Stephania</taxon>
    </lineage>
</organism>
<comment type="caution">
    <text evidence="3">The sequence shown here is derived from an EMBL/GenBank/DDBJ whole genome shotgun (WGS) entry which is preliminary data.</text>
</comment>
<feature type="domain" description="Integrase zinc-binding" evidence="2">
    <location>
        <begin position="283"/>
        <end position="318"/>
    </location>
</feature>
<dbReference type="Pfam" id="PF17921">
    <property type="entry name" value="Integrase_H2C2"/>
    <property type="match status" value="1"/>
</dbReference>